<dbReference type="PROSITE" id="PS51186">
    <property type="entry name" value="GNAT"/>
    <property type="match status" value="1"/>
</dbReference>
<evidence type="ECO:0000259" key="1">
    <source>
        <dbReference type="PROSITE" id="PS51186"/>
    </source>
</evidence>
<dbReference type="GO" id="GO:0016747">
    <property type="term" value="F:acyltransferase activity, transferring groups other than amino-acyl groups"/>
    <property type="evidence" value="ECO:0007669"/>
    <property type="project" value="InterPro"/>
</dbReference>
<dbReference type="EMBL" id="CP017707">
    <property type="protein sequence ID" value="AOZ49774.1"/>
    <property type="molecule type" value="Genomic_DNA"/>
</dbReference>
<dbReference type="Pfam" id="PF00583">
    <property type="entry name" value="Acetyltransf_1"/>
    <property type="match status" value="1"/>
</dbReference>
<organism evidence="2 3">
    <name type="scientific">Chromobacterium vaccinii</name>
    <dbReference type="NCBI Taxonomy" id="1108595"/>
    <lineage>
        <taxon>Bacteria</taxon>
        <taxon>Pseudomonadati</taxon>
        <taxon>Pseudomonadota</taxon>
        <taxon>Betaproteobacteria</taxon>
        <taxon>Neisseriales</taxon>
        <taxon>Chromobacteriaceae</taxon>
        <taxon>Chromobacterium</taxon>
    </lineage>
</organism>
<dbReference type="STRING" id="1108595.BKX93_07050"/>
<feature type="domain" description="N-acetyltransferase" evidence="1">
    <location>
        <begin position="2"/>
        <end position="174"/>
    </location>
</feature>
<gene>
    <name evidence="2" type="ORF">BKX93_07050</name>
</gene>
<dbReference type="InterPro" id="IPR000182">
    <property type="entry name" value="GNAT_dom"/>
</dbReference>
<reference evidence="2 3" key="1">
    <citation type="submission" date="2016-10" db="EMBL/GenBank/DDBJ databases">
        <title>Chromobacterium muskegensis sp. nov., an insecticidal bacterium isolated from Sphagnum bogs.</title>
        <authorList>
            <person name="Sparks M.E."/>
            <person name="Blackburn M.B."/>
            <person name="Gundersen-Rindal D.E."/>
            <person name="Mitchell A."/>
            <person name="Farrar R."/>
            <person name="Kuhar D."/>
        </authorList>
    </citation>
    <scope>NUCLEOTIDE SEQUENCE [LARGE SCALE GENOMIC DNA]</scope>
    <source>
        <strain evidence="2 3">21-1</strain>
    </source>
</reference>
<evidence type="ECO:0000313" key="2">
    <source>
        <dbReference type="EMBL" id="AOZ49774.1"/>
    </source>
</evidence>
<dbReference type="Proteomes" id="UP000178776">
    <property type="component" value="Chromosome"/>
</dbReference>
<dbReference type="AlphaFoldDB" id="A0A1D9LF14"/>
<dbReference type="GeneID" id="68840966"/>
<dbReference type="RefSeq" id="WP_070979320.1">
    <property type="nucleotide sequence ID" value="NZ_CP017707.1"/>
</dbReference>
<dbReference type="SUPFAM" id="SSF55729">
    <property type="entry name" value="Acyl-CoA N-acyltransferases (Nat)"/>
    <property type="match status" value="1"/>
</dbReference>
<name>A0A1D9LF14_9NEIS</name>
<dbReference type="InterPro" id="IPR016181">
    <property type="entry name" value="Acyl_CoA_acyltransferase"/>
</dbReference>
<protein>
    <submittedName>
        <fullName evidence="2">N-acetyltransferase</fullName>
    </submittedName>
</protein>
<keyword evidence="2" id="KW-0808">Transferase</keyword>
<accession>A0A1D9LF14</accession>
<dbReference type="KEGG" id="cvc:BKX93_07050"/>
<dbReference type="Gene3D" id="3.40.630.30">
    <property type="match status" value="1"/>
</dbReference>
<evidence type="ECO:0000313" key="3">
    <source>
        <dbReference type="Proteomes" id="UP000178776"/>
    </source>
</evidence>
<proteinExistence type="predicted"/>
<sequence length="174" mass="18011">MLQIRLAAPNDLDGIAALLQANAPSRGGSLTGEFPTGKVAAMLRSGMPTVAALRDGRIVGALFSSSAAQPTPPAPVAAMLRAWPGGSGAYVYGPICVAASERGQGLPARLYAALRSSLPGGEAILFIRRDNAASLRAHQRLGMREVAAFTLDDTEYVVLSDAGHAGTSIRKHHP</sequence>